<gene>
    <name evidence="2" type="ORF">COHA_001709</name>
</gene>
<reference evidence="2" key="1">
    <citation type="submission" date="2020-11" db="EMBL/GenBank/DDBJ databases">
        <title>Chlorella ohadii genome sequencing and assembly.</title>
        <authorList>
            <person name="Murik O."/>
            <person name="Treves H."/>
            <person name="Kedem I."/>
            <person name="Shotland Y."/>
            <person name="Kaplan A."/>
        </authorList>
    </citation>
    <scope>NUCLEOTIDE SEQUENCE</scope>
    <source>
        <strain evidence="2">1</strain>
    </source>
</reference>
<dbReference type="PANTHER" id="PTHR28661">
    <property type="entry name" value="SJOEGREN SYNDROME NUCLEAR AUTOANTIGEN 1"/>
    <property type="match status" value="1"/>
</dbReference>
<protein>
    <submittedName>
        <fullName evidence="2">Uncharacterized protein</fullName>
    </submittedName>
</protein>
<evidence type="ECO:0000313" key="3">
    <source>
        <dbReference type="Proteomes" id="UP001205105"/>
    </source>
</evidence>
<sequence length="132" mass="14461">MAAQGATLQTQLLELCSCMEEVQQRRAELLISTREEEAERARVSQDLAALQRRLAQLDAGLERKKAGREALERVIGQAQAALDKLAESSGLCLAVTRRNAQEVGCCADHQRKYAVPLQALSLTMPDLRDTAA</sequence>
<feature type="coiled-coil region" evidence="1">
    <location>
        <begin position="19"/>
        <end position="88"/>
    </location>
</feature>
<dbReference type="PANTHER" id="PTHR28661:SF1">
    <property type="entry name" value="MICROTUBULE NUCLEATION FACTOR SSNA1"/>
    <property type="match status" value="1"/>
</dbReference>
<dbReference type="GO" id="GO:0036064">
    <property type="term" value="C:ciliary basal body"/>
    <property type="evidence" value="ECO:0007669"/>
    <property type="project" value="TreeGrafter"/>
</dbReference>
<dbReference type="AlphaFoldDB" id="A0AAD5DY85"/>
<evidence type="ECO:0000313" key="2">
    <source>
        <dbReference type="EMBL" id="KAI7844618.1"/>
    </source>
</evidence>
<evidence type="ECO:0000256" key="1">
    <source>
        <dbReference type="SAM" id="Coils"/>
    </source>
</evidence>
<keyword evidence="1" id="KW-0175">Coiled coil</keyword>
<keyword evidence="3" id="KW-1185">Reference proteome</keyword>
<organism evidence="2 3">
    <name type="scientific">Chlorella ohadii</name>
    <dbReference type="NCBI Taxonomy" id="2649997"/>
    <lineage>
        <taxon>Eukaryota</taxon>
        <taxon>Viridiplantae</taxon>
        <taxon>Chlorophyta</taxon>
        <taxon>core chlorophytes</taxon>
        <taxon>Trebouxiophyceae</taxon>
        <taxon>Chlorellales</taxon>
        <taxon>Chlorellaceae</taxon>
        <taxon>Chlorella clade</taxon>
        <taxon>Chlorella</taxon>
    </lineage>
</organism>
<proteinExistence type="predicted"/>
<accession>A0AAD5DY85</accession>
<name>A0AAD5DY85_9CHLO</name>
<dbReference type="EMBL" id="JADXDR010000025">
    <property type="protein sequence ID" value="KAI7844618.1"/>
    <property type="molecule type" value="Genomic_DNA"/>
</dbReference>
<dbReference type="InterPro" id="IPR033362">
    <property type="entry name" value="SSNA1_fam"/>
</dbReference>
<dbReference type="Proteomes" id="UP001205105">
    <property type="component" value="Unassembled WGS sequence"/>
</dbReference>
<comment type="caution">
    <text evidence="2">The sequence shown here is derived from an EMBL/GenBank/DDBJ whole genome shotgun (WGS) entry which is preliminary data.</text>
</comment>